<keyword evidence="9" id="KW-0472">Membrane</keyword>
<gene>
    <name evidence="14" type="primary">GAPVD1</name>
</gene>
<dbReference type="InterPro" id="IPR008936">
    <property type="entry name" value="Rho_GTPase_activation_prot"/>
</dbReference>
<feature type="compositionally biased region" description="Basic and acidic residues" evidence="11">
    <location>
        <begin position="969"/>
        <end position="979"/>
    </location>
</feature>
<dbReference type="InterPro" id="IPR001936">
    <property type="entry name" value="RasGAP_dom"/>
</dbReference>
<evidence type="ECO:0000256" key="7">
    <source>
        <dbReference type="ARBA" id="ARBA00022658"/>
    </source>
</evidence>
<evidence type="ECO:0000256" key="2">
    <source>
        <dbReference type="ARBA" id="ARBA00004177"/>
    </source>
</evidence>
<keyword evidence="15" id="KW-1185">Reference proteome</keyword>
<evidence type="ECO:0000313" key="14">
    <source>
        <dbReference type="Ensembl" id="ENSATEP00000065621.1"/>
    </source>
</evidence>
<dbReference type="GeneTree" id="ENSGT00940000156611"/>
<evidence type="ECO:0000256" key="9">
    <source>
        <dbReference type="ARBA" id="ARBA00023136"/>
    </source>
</evidence>
<evidence type="ECO:0000256" key="1">
    <source>
        <dbReference type="ARBA" id="ARBA00004170"/>
    </source>
</evidence>
<evidence type="ECO:0000259" key="13">
    <source>
        <dbReference type="PROSITE" id="PS51205"/>
    </source>
</evidence>
<dbReference type="SUPFAM" id="SSF48350">
    <property type="entry name" value="GTPase activation domain, GAP"/>
    <property type="match status" value="1"/>
</dbReference>
<dbReference type="PANTHER" id="PTHR23101">
    <property type="entry name" value="RAB GDP/GTP EXCHANGE FACTOR"/>
    <property type="match status" value="1"/>
</dbReference>
<keyword evidence="4" id="KW-0343">GTPase activation</keyword>
<name>A0A7N6BNQ5_ANATE</name>
<dbReference type="GO" id="GO:0005768">
    <property type="term" value="C:endosome"/>
    <property type="evidence" value="ECO:0007669"/>
    <property type="project" value="UniProtKB-SubCell"/>
</dbReference>
<evidence type="ECO:0000256" key="4">
    <source>
        <dbReference type="ARBA" id="ARBA00022468"/>
    </source>
</evidence>
<feature type="compositionally biased region" description="Polar residues" evidence="11">
    <location>
        <begin position="684"/>
        <end position="703"/>
    </location>
</feature>
<dbReference type="PANTHER" id="PTHR23101:SF25">
    <property type="entry name" value="GTPASE-ACTIVATING PROTEIN AND VPS9 DOMAIN-CONTAINING PROTEIN 1"/>
    <property type="match status" value="1"/>
</dbReference>
<feature type="compositionally biased region" description="Basic and acidic residues" evidence="11">
    <location>
        <begin position="807"/>
        <end position="823"/>
    </location>
</feature>
<dbReference type="InterPro" id="IPR045046">
    <property type="entry name" value="Vps9-like"/>
</dbReference>
<feature type="region of interest" description="Disordered" evidence="11">
    <location>
        <begin position="572"/>
        <end position="606"/>
    </location>
</feature>
<proteinExistence type="inferred from homology"/>
<feature type="compositionally biased region" description="Basic and acidic residues" evidence="11">
    <location>
        <begin position="909"/>
        <end position="927"/>
    </location>
</feature>
<dbReference type="GO" id="GO:0016020">
    <property type="term" value="C:membrane"/>
    <property type="evidence" value="ECO:0007669"/>
    <property type="project" value="UniProtKB-SubCell"/>
</dbReference>
<dbReference type="InterPro" id="IPR003123">
    <property type="entry name" value="VPS9"/>
</dbReference>
<keyword evidence="7" id="KW-0344">Guanine-nucleotide releasing factor</keyword>
<feature type="compositionally biased region" description="Polar residues" evidence="11">
    <location>
        <begin position="980"/>
        <end position="995"/>
    </location>
</feature>
<dbReference type="FunFam" id="1.10.506.10:FF:000009">
    <property type="entry name" value="GTPase-activating protein and VPS9 domain-containing protein 1 isoform X1"/>
    <property type="match status" value="1"/>
</dbReference>
<dbReference type="GO" id="GO:0030139">
    <property type="term" value="C:endocytic vesicle"/>
    <property type="evidence" value="ECO:0007669"/>
    <property type="project" value="TreeGrafter"/>
</dbReference>
<evidence type="ECO:0000256" key="5">
    <source>
        <dbReference type="ARBA" id="ARBA00022553"/>
    </source>
</evidence>
<feature type="region of interest" description="Disordered" evidence="11">
    <location>
        <begin position="968"/>
        <end position="995"/>
    </location>
</feature>
<dbReference type="GO" id="GO:0005085">
    <property type="term" value="F:guanyl-nucleotide exchange factor activity"/>
    <property type="evidence" value="ECO:0007669"/>
    <property type="project" value="UniProtKB-KW"/>
</dbReference>
<evidence type="ECO:0000256" key="11">
    <source>
        <dbReference type="SAM" id="MobiDB-lite"/>
    </source>
</evidence>
<feature type="region of interest" description="Disordered" evidence="11">
    <location>
        <begin position="763"/>
        <end position="791"/>
    </location>
</feature>
<dbReference type="Gene3D" id="1.10.506.10">
    <property type="entry name" value="GTPase Activation - p120gap, domain 1"/>
    <property type="match status" value="1"/>
</dbReference>
<dbReference type="GO" id="GO:0031267">
    <property type="term" value="F:small GTPase binding"/>
    <property type="evidence" value="ECO:0007669"/>
    <property type="project" value="TreeGrafter"/>
</dbReference>
<dbReference type="CDD" id="cd05129">
    <property type="entry name" value="RasGAP_RAP6"/>
    <property type="match status" value="1"/>
</dbReference>
<sequence length="1367" mass="152767">MVKPDIHTLAHHLKQERLYVASEKQLIQRLNSDVLKTAERLYRAAWIAKQQRINLDRLILTSAEASPAECCQHAKMLEDTQFVDGYKTLGFQETIYGEFLARLRENPRLVASCLVAGERLNQEHTQGVIHTVFTSLYGNCIMQEDESYLLQVLRYLIEFELKESDNPRRLLRRGTCAFSILFKLFSEGLYSAKLFLTATLHEPIMQLLVEDEDHLETDPSKVTERLTPAQRERFGEKGSEGYKQRVQAAVEANEAKLVALVNKFIGYLKQNTYCFPHSLRWIVSQMYKTLSCVERLEVGEVRTMCTDLLLTCFICPAIVNPEQYGIISDAPINEVARFNLMQVGQLLQQLAMADDDADPRRKSSLSKFDKSCVAAFLDVVIGGRAVETPPMSSMNLLEGLSRTVVYISHNQLLALVDFVRSVTAGDHLREEEHMALENLLANVPQTRTVKSNSLELTPSNTPQLSPATTPANKKNRLPIASARSRSRTNIAQEGEAEASSQESLQELMPEEVLVISLGTGPQTVPGMMSENEVLNLQMADGAQGDGHADDTKLHGKPDKTLRFSLCSDNLEGISEGPSNRSNSVSSLDLEGESVSELGAGPSGSNGVEALQLLEHEQGTLKRKIYQDMMGLTDDRDISETVSETWSTDVLEAPDLKQEERLQELESCSGVGSTSDDTEVREVSSRPSTPGLSVVSGISATSEDIPNKIEDLRSECSSDFGGKDSVTSPDGEESGHGAHHLTSPPSQADSLLAMFDPLSSGEVRPKVHYARPPHPPPDPPIPEASALGPETRHSLFTPHCLAQAELEHTKQRHSYPDRLVRSRSSDIVCPGRRPTSDPGLNRRVAAEDRDAAGSFTLGPSLSPSKDSLKGEAEDRKDSDDEKSDRNRPWWKKRFVSAIPKAPIAAFRKRDKQEKDDIAQERLPQDDPLPRQSTQAQAAEDILDKYRNITRPSPSDGAAAGASFDDLCVEESVHESPREDTLQNLSTDDLPDSASQTAQQHDFKFSFSDAKKKLRLALCSADSIALPIMAPATTRNGLPDHMEPEDNEIVCFLKVQLAEAINLQDKIQMAQIQETTRCVSRFDARTCRKLLAVIAEDYRKRAPYIAYLTRCRQGLQTSQAHLERLLQRVLRDKEVANRYFTTVCVRLLLKDMESKMLDFIKAFQGCTAADDKTAAVEDFLRYLYGAMARDAIWQYASEDQLQDAQMAIERSVMNRIFKLAFYPNQDGDILRDQLFHEHIQRLSKVVTANHKALQIPEVYLKEAPWPSAQSEIKTINAYKTPRDKVQCILRMCSTIMNLLSLANEDSVPGADDFVPVLVFVLIRANPPCLLSTVQYINNFYASRLSGEECYWWMQFTAAVEFIKTIDERK</sequence>
<dbReference type="SMART" id="SM00323">
    <property type="entry name" value="RasGAP"/>
    <property type="match status" value="1"/>
</dbReference>
<dbReference type="PROSITE" id="PS50018">
    <property type="entry name" value="RAS_GTPASE_ACTIV_2"/>
    <property type="match status" value="1"/>
</dbReference>
<feature type="compositionally biased region" description="Low complexity" evidence="11">
    <location>
        <begin position="491"/>
        <end position="504"/>
    </location>
</feature>
<reference evidence="14" key="3">
    <citation type="submission" date="2025-09" db="UniProtKB">
        <authorList>
            <consortium name="Ensembl"/>
        </authorList>
    </citation>
    <scope>IDENTIFICATION</scope>
</reference>
<comment type="similarity">
    <text evidence="3">Belongs to the GAPVD1 family.</text>
</comment>
<feature type="compositionally biased region" description="Polar residues" evidence="11">
    <location>
        <begin position="576"/>
        <end position="586"/>
    </location>
</feature>
<dbReference type="Pfam" id="PF18151">
    <property type="entry name" value="DUF5601"/>
    <property type="match status" value="1"/>
</dbReference>
<dbReference type="GO" id="GO:0051049">
    <property type="term" value="P:regulation of transport"/>
    <property type="evidence" value="ECO:0007669"/>
    <property type="project" value="UniProtKB-ARBA"/>
</dbReference>
<accession>A0A7N6BNQ5</accession>
<evidence type="ECO:0000256" key="10">
    <source>
        <dbReference type="ARBA" id="ARBA00074146"/>
    </source>
</evidence>
<dbReference type="Pfam" id="PF00616">
    <property type="entry name" value="RasGAP"/>
    <property type="match status" value="1"/>
</dbReference>
<dbReference type="GO" id="GO:0006897">
    <property type="term" value="P:endocytosis"/>
    <property type="evidence" value="ECO:0007669"/>
    <property type="project" value="UniProtKB-KW"/>
</dbReference>
<dbReference type="Gene3D" id="1.10.246.120">
    <property type="match status" value="1"/>
</dbReference>
<feature type="compositionally biased region" description="Pro residues" evidence="11">
    <location>
        <begin position="771"/>
        <end position="781"/>
    </location>
</feature>
<reference evidence="14" key="1">
    <citation type="submission" date="2021-04" db="EMBL/GenBank/DDBJ databases">
        <authorList>
            <consortium name="Wellcome Sanger Institute Data Sharing"/>
        </authorList>
    </citation>
    <scope>NUCLEOTIDE SEQUENCE [LARGE SCALE GENOMIC DNA]</scope>
</reference>
<dbReference type="Pfam" id="PF02204">
    <property type="entry name" value="VPS9"/>
    <property type="match status" value="1"/>
</dbReference>
<comment type="subcellular location">
    <subcellularLocation>
        <location evidence="2">Endosome</location>
    </subcellularLocation>
    <subcellularLocation>
        <location evidence="1">Membrane</location>
        <topology evidence="1">Peripheral membrane protein</topology>
    </subcellularLocation>
</comment>
<dbReference type="GO" id="GO:0005096">
    <property type="term" value="F:GTPase activator activity"/>
    <property type="evidence" value="ECO:0007669"/>
    <property type="project" value="UniProtKB-KW"/>
</dbReference>
<evidence type="ECO:0000259" key="12">
    <source>
        <dbReference type="PROSITE" id="PS50018"/>
    </source>
</evidence>
<dbReference type="InterPro" id="IPR037191">
    <property type="entry name" value="VPS9_dom_sf"/>
</dbReference>
<keyword evidence="5" id="KW-0597">Phosphoprotein</keyword>
<feature type="compositionally biased region" description="Polar residues" evidence="11">
    <location>
        <begin position="452"/>
        <end position="472"/>
    </location>
</feature>
<dbReference type="InterPro" id="IPR041545">
    <property type="entry name" value="DUF5601"/>
</dbReference>
<dbReference type="GO" id="GO:0005829">
    <property type="term" value="C:cytosol"/>
    <property type="evidence" value="ECO:0007669"/>
    <property type="project" value="TreeGrafter"/>
</dbReference>
<evidence type="ECO:0000313" key="15">
    <source>
        <dbReference type="Proteomes" id="UP000265040"/>
    </source>
</evidence>
<feature type="region of interest" description="Disordered" evidence="11">
    <location>
        <begin position="807"/>
        <end position="885"/>
    </location>
</feature>
<keyword evidence="6" id="KW-0254">Endocytosis</keyword>
<feature type="region of interest" description="Disordered" evidence="11">
    <location>
        <begin position="900"/>
        <end position="934"/>
    </location>
</feature>
<organism evidence="14 15">
    <name type="scientific">Anabas testudineus</name>
    <name type="common">Climbing perch</name>
    <name type="synonym">Anthias testudineus</name>
    <dbReference type="NCBI Taxonomy" id="64144"/>
    <lineage>
        <taxon>Eukaryota</taxon>
        <taxon>Metazoa</taxon>
        <taxon>Chordata</taxon>
        <taxon>Craniata</taxon>
        <taxon>Vertebrata</taxon>
        <taxon>Euteleostomi</taxon>
        <taxon>Actinopterygii</taxon>
        <taxon>Neopterygii</taxon>
        <taxon>Teleostei</taxon>
        <taxon>Neoteleostei</taxon>
        <taxon>Acanthomorphata</taxon>
        <taxon>Anabantaria</taxon>
        <taxon>Anabantiformes</taxon>
        <taxon>Anabantoidei</taxon>
        <taxon>Anabantidae</taxon>
        <taxon>Anabas</taxon>
    </lineage>
</organism>
<feature type="domain" description="Ras-GAP" evidence="12">
    <location>
        <begin position="144"/>
        <end position="352"/>
    </location>
</feature>
<dbReference type="Proteomes" id="UP000265040">
    <property type="component" value="Chromosome 9"/>
</dbReference>
<dbReference type="Gene3D" id="1.20.1050.80">
    <property type="entry name" value="VPS9 domain"/>
    <property type="match status" value="1"/>
</dbReference>
<dbReference type="PROSITE" id="PS51205">
    <property type="entry name" value="VPS9"/>
    <property type="match status" value="1"/>
</dbReference>
<evidence type="ECO:0000256" key="6">
    <source>
        <dbReference type="ARBA" id="ARBA00022583"/>
    </source>
</evidence>
<keyword evidence="8" id="KW-0967">Endosome</keyword>
<feature type="compositionally biased region" description="Basic and acidic residues" evidence="11">
    <location>
        <begin position="704"/>
        <end position="715"/>
    </location>
</feature>
<evidence type="ECO:0000256" key="3">
    <source>
        <dbReference type="ARBA" id="ARBA00008489"/>
    </source>
</evidence>
<feature type="domain" description="VPS9" evidence="13">
    <location>
        <begin position="1227"/>
        <end position="1367"/>
    </location>
</feature>
<reference evidence="14" key="2">
    <citation type="submission" date="2025-08" db="UniProtKB">
        <authorList>
            <consortium name="Ensembl"/>
        </authorList>
    </citation>
    <scope>IDENTIFICATION</scope>
</reference>
<protein>
    <recommendedName>
        <fullName evidence="10">GTPase-activating protein and VPS9 domain-containing protein 1</fullName>
    </recommendedName>
</protein>
<dbReference type="FunFam" id="1.20.1050.80:FF:000001">
    <property type="entry name" value="GTPase-activating protein and VPS9 domain-containing protein 1 isoform X1"/>
    <property type="match status" value="1"/>
</dbReference>
<evidence type="ECO:0000256" key="8">
    <source>
        <dbReference type="ARBA" id="ARBA00022753"/>
    </source>
</evidence>
<feature type="region of interest" description="Disordered" evidence="11">
    <location>
        <begin position="452"/>
        <end position="504"/>
    </location>
</feature>
<dbReference type="Ensembl" id="ENSATET00000053563.2">
    <property type="protein sequence ID" value="ENSATEP00000065621.1"/>
    <property type="gene ID" value="ENSATEG00000020672.3"/>
</dbReference>
<feature type="compositionally biased region" description="Basic and acidic residues" evidence="11">
    <location>
        <begin position="865"/>
        <end position="885"/>
    </location>
</feature>
<feature type="region of interest" description="Disordered" evidence="11">
    <location>
        <begin position="665"/>
        <end position="747"/>
    </location>
</feature>
<dbReference type="SMART" id="SM00167">
    <property type="entry name" value="VPS9"/>
    <property type="match status" value="1"/>
</dbReference>
<dbReference type="SUPFAM" id="SSF109993">
    <property type="entry name" value="VPS9 domain"/>
    <property type="match status" value="1"/>
</dbReference>